<dbReference type="AlphaFoldDB" id="A0A7J7PBW6"/>
<evidence type="ECO:0000313" key="3">
    <source>
        <dbReference type="Proteomes" id="UP000541444"/>
    </source>
</evidence>
<keyword evidence="1" id="KW-1133">Transmembrane helix</keyword>
<proteinExistence type="predicted"/>
<feature type="non-terminal residue" evidence="2">
    <location>
        <position position="1"/>
    </location>
</feature>
<name>A0A7J7PBW6_9MAGN</name>
<sequence>MPCVRGSVVFFCLLISKTLPVCVFPLFYFKGVTIILSGRCILFWDIGFDFLSILTVCLFRIFAMTFAS</sequence>
<feature type="transmembrane region" description="Helical" evidence="1">
    <location>
        <begin position="41"/>
        <end position="63"/>
    </location>
</feature>
<keyword evidence="1" id="KW-0472">Membrane</keyword>
<keyword evidence="1" id="KW-0812">Transmembrane</keyword>
<feature type="transmembrane region" description="Helical" evidence="1">
    <location>
        <begin position="6"/>
        <end position="29"/>
    </location>
</feature>
<dbReference type="Proteomes" id="UP000541444">
    <property type="component" value="Unassembled WGS sequence"/>
</dbReference>
<gene>
    <name evidence="2" type="ORF">GIB67_034486</name>
</gene>
<organism evidence="2 3">
    <name type="scientific">Kingdonia uniflora</name>
    <dbReference type="NCBI Taxonomy" id="39325"/>
    <lineage>
        <taxon>Eukaryota</taxon>
        <taxon>Viridiplantae</taxon>
        <taxon>Streptophyta</taxon>
        <taxon>Embryophyta</taxon>
        <taxon>Tracheophyta</taxon>
        <taxon>Spermatophyta</taxon>
        <taxon>Magnoliopsida</taxon>
        <taxon>Ranunculales</taxon>
        <taxon>Circaeasteraceae</taxon>
        <taxon>Kingdonia</taxon>
    </lineage>
</organism>
<accession>A0A7J7PBW6</accession>
<reference evidence="2 3" key="1">
    <citation type="journal article" date="2020" name="IScience">
        <title>Genome Sequencing of the Endangered Kingdonia uniflora (Circaeasteraceae, Ranunculales) Reveals Potential Mechanisms of Evolutionary Specialization.</title>
        <authorList>
            <person name="Sun Y."/>
            <person name="Deng T."/>
            <person name="Zhang A."/>
            <person name="Moore M.J."/>
            <person name="Landis J.B."/>
            <person name="Lin N."/>
            <person name="Zhang H."/>
            <person name="Zhang X."/>
            <person name="Huang J."/>
            <person name="Zhang X."/>
            <person name="Sun H."/>
            <person name="Wang H."/>
        </authorList>
    </citation>
    <scope>NUCLEOTIDE SEQUENCE [LARGE SCALE GENOMIC DNA]</scope>
    <source>
        <strain evidence="2">TB1705</strain>
        <tissue evidence="2">Leaf</tissue>
    </source>
</reference>
<dbReference type="EMBL" id="JACGCM010000067">
    <property type="protein sequence ID" value="KAF6176624.1"/>
    <property type="molecule type" value="Genomic_DNA"/>
</dbReference>
<evidence type="ECO:0000256" key="1">
    <source>
        <dbReference type="SAM" id="Phobius"/>
    </source>
</evidence>
<keyword evidence="3" id="KW-1185">Reference proteome</keyword>
<comment type="caution">
    <text evidence="2">The sequence shown here is derived from an EMBL/GenBank/DDBJ whole genome shotgun (WGS) entry which is preliminary data.</text>
</comment>
<evidence type="ECO:0000313" key="2">
    <source>
        <dbReference type="EMBL" id="KAF6176624.1"/>
    </source>
</evidence>
<protein>
    <submittedName>
        <fullName evidence="2">Uncharacterized protein</fullName>
    </submittedName>
</protein>